<keyword evidence="1" id="KW-1185">Reference proteome</keyword>
<proteinExistence type="predicted"/>
<evidence type="ECO:0000313" key="2">
    <source>
        <dbReference type="WBParaSite" id="Hba_00355"/>
    </source>
</evidence>
<dbReference type="Proteomes" id="UP000095283">
    <property type="component" value="Unplaced"/>
</dbReference>
<organism evidence="1 2">
    <name type="scientific">Heterorhabditis bacteriophora</name>
    <name type="common">Entomopathogenic nematode worm</name>
    <dbReference type="NCBI Taxonomy" id="37862"/>
    <lineage>
        <taxon>Eukaryota</taxon>
        <taxon>Metazoa</taxon>
        <taxon>Ecdysozoa</taxon>
        <taxon>Nematoda</taxon>
        <taxon>Chromadorea</taxon>
        <taxon>Rhabditida</taxon>
        <taxon>Rhabditina</taxon>
        <taxon>Rhabditomorpha</taxon>
        <taxon>Strongyloidea</taxon>
        <taxon>Heterorhabditidae</taxon>
        <taxon>Heterorhabditis</taxon>
    </lineage>
</organism>
<sequence>MNIHCETITSQVDPVLTLQSLEGDNNMLCLPITLGLADICAVVGNSGVALFRGYSIYHDGLVGSVRNLCPKNENYSIELITIVRPREIVLVG</sequence>
<accession>A0A1I7W6X0</accession>
<evidence type="ECO:0000313" key="1">
    <source>
        <dbReference type="Proteomes" id="UP000095283"/>
    </source>
</evidence>
<reference evidence="2" key="1">
    <citation type="submission" date="2016-11" db="UniProtKB">
        <authorList>
            <consortium name="WormBaseParasite"/>
        </authorList>
    </citation>
    <scope>IDENTIFICATION</scope>
</reference>
<name>A0A1I7W6X0_HETBA</name>
<dbReference type="WBParaSite" id="Hba_00355">
    <property type="protein sequence ID" value="Hba_00355"/>
    <property type="gene ID" value="Hba_00355"/>
</dbReference>
<protein>
    <submittedName>
        <fullName evidence="2">CNH domain-containing protein</fullName>
    </submittedName>
</protein>
<dbReference type="AlphaFoldDB" id="A0A1I7W6X0"/>